<feature type="non-terminal residue" evidence="1">
    <location>
        <position position="1"/>
    </location>
</feature>
<dbReference type="EMBL" id="CACRXK020002726">
    <property type="protein sequence ID" value="CAB3995762.1"/>
    <property type="molecule type" value="Genomic_DNA"/>
</dbReference>
<accession>A0A7D9I133</accession>
<comment type="caution">
    <text evidence="1">The sequence shown here is derived from an EMBL/GenBank/DDBJ whole genome shotgun (WGS) entry which is preliminary data.</text>
</comment>
<dbReference type="OrthoDB" id="6782145at2759"/>
<proteinExistence type="predicted"/>
<name>A0A7D9I133_PARCT</name>
<keyword evidence="2" id="KW-1185">Reference proteome</keyword>
<gene>
    <name evidence="1" type="ORF">PACLA_8A054535</name>
</gene>
<protein>
    <submittedName>
        <fullName evidence="1">Uncharacterized protein</fullName>
    </submittedName>
</protein>
<dbReference type="AlphaFoldDB" id="A0A7D9I133"/>
<evidence type="ECO:0000313" key="2">
    <source>
        <dbReference type="Proteomes" id="UP001152795"/>
    </source>
</evidence>
<evidence type="ECO:0000313" key="1">
    <source>
        <dbReference type="EMBL" id="CAB3995762.1"/>
    </source>
</evidence>
<dbReference type="Proteomes" id="UP001152795">
    <property type="component" value="Unassembled WGS sequence"/>
</dbReference>
<sequence>MELFEFLSSKVADCSISPECSVHITAGEHVTCVGRLIEMSSCNHEEADTRIVVHVKHALENGAKSIQVRTVDTDVVVALTGVFHDLSQINADLDLWVAFGCDTTSAFGGKGKKSFWQSWNAYEEVTDAFVHLAISHPFEHLDLHSESFQRIERLVVVVYDKTSNAKNVCSARMELFSQKSQAVDKIPPTQNALLQHIWRAVYQAGISRTCMLSQQTNPCSTAYAW</sequence>
<reference evidence="1" key="1">
    <citation type="submission" date="2020-04" db="EMBL/GenBank/DDBJ databases">
        <authorList>
            <person name="Alioto T."/>
            <person name="Alioto T."/>
            <person name="Gomez Garrido J."/>
        </authorList>
    </citation>
    <scope>NUCLEOTIDE SEQUENCE</scope>
    <source>
        <strain evidence="1">A484AB</strain>
    </source>
</reference>
<organism evidence="1 2">
    <name type="scientific">Paramuricea clavata</name>
    <name type="common">Red gorgonian</name>
    <name type="synonym">Violescent sea-whip</name>
    <dbReference type="NCBI Taxonomy" id="317549"/>
    <lineage>
        <taxon>Eukaryota</taxon>
        <taxon>Metazoa</taxon>
        <taxon>Cnidaria</taxon>
        <taxon>Anthozoa</taxon>
        <taxon>Octocorallia</taxon>
        <taxon>Malacalcyonacea</taxon>
        <taxon>Plexauridae</taxon>
        <taxon>Paramuricea</taxon>
    </lineage>
</organism>